<evidence type="ECO:0000313" key="3">
    <source>
        <dbReference type="EMBL" id="OWF53954.1"/>
    </source>
</evidence>
<dbReference type="InterPro" id="IPR001309">
    <property type="entry name" value="Pept_C14_p20"/>
</dbReference>
<dbReference type="InterPro" id="IPR029030">
    <property type="entry name" value="Caspase-like_dom_sf"/>
</dbReference>
<dbReference type="PROSITE" id="PS50208">
    <property type="entry name" value="CASPASE_P20"/>
    <property type="match status" value="1"/>
</dbReference>
<sequence length="344" mass="38330">MMADPERYTIYSEAAKRLSVSIVNKTFSMEGYGDIRWAHFNKNILPFKDYLGFDVLKSADGKDTHMNVSYSGLQRLIHKVKPELKNHVDCCLAVSISSHGKIEEKDGKISHFLLCSKPKDDDQEKTERWFCTNELVMQFREFFKGPMIVFIQACRGEQDDIGTSVFVHQIEQQVPQAQDPESGIGSMTLTDEDRYRSESDSVTNQGSGAESSLPASGDTSANSTSTTMDDDQLSHEFAPMCPPDCVVAFASAHEYTSKCSNKTGGWLLHSFNSAVEELEENGELSILSLLTKANNPVSGMAGMEGQREEGEKCIGSFQHKLVKELILKRVAKERDDADDEVENL</sequence>
<dbReference type="Pfam" id="PF00656">
    <property type="entry name" value="Peptidase_C14"/>
    <property type="match status" value="1"/>
</dbReference>
<dbReference type="Gene3D" id="3.40.50.1460">
    <property type="match status" value="1"/>
</dbReference>
<dbReference type="EMBL" id="NEDP02001165">
    <property type="protein sequence ID" value="OWF53954.1"/>
    <property type="molecule type" value="Genomic_DNA"/>
</dbReference>
<feature type="domain" description="Caspase family p20" evidence="2">
    <location>
        <begin position="146"/>
        <end position="158"/>
    </location>
</feature>
<dbReference type="GO" id="GO:0004197">
    <property type="term" value="F:cysteine-type endopeptidase activity"/>
    <property type="evidence" value="ECO:0007669"/>
    <property type="project" value="InterPro"/>
</dbReference>
<dbReference type="SUPFAM" id="SSF52129">
    <property type="entry name" value="Caspase-like"/>
    <property type="match status" value="1"/>
</dbReference>
<gene>
    <name evidence="3" type="ORF">KP79_PYT15364</name>
</gene>
<feature type="region of interest" description="Disordered" evidence="1">
    <location>
        <begin position="173"/>
        <end position="235"/>
    </location>
</feature>
<dbReference type="Proteomes" id="UP000242188">
    <property type="component" value="Unassembled WGS sequence"/>
</dbReference>
<feature type="compositionally biased region" description="Polar residues" evidence="1">
    <location>
        <begin position="200"/>
        <end position="227"/>
    </location>
</feature>
<name>A0A210QYZ6_MIZYE</name>
<dbReference type="GO" id="GO:0006508">
    <property type="term" value="P:proteolysis"/>
    <property type="evidence" value="ECO:0007669"/>
    <property type="project" value="InterPro"/>
</dbReference>
<protein>
    <recommendedName>
        <fullName evidence="2">Caspase family p20 domain-containing protein</fullName>
    </recommendedName>
</protein>
<dbReference type="InterPro" id="IPR011600">
    <property type="entry name" value="Pept_C14_caspase"/>
</dbReference>
<organism evidence="3 4">
    <name type="scientific">Mizuhopecten yessoensis</name>
    <name type="common">Japanese scallop</name>
    <name type="synonym">Patinopecten yessoensis</name>
    <dbReference type="NCBI Taxonomy" id="6573"/>
    <lineage>
        <taxon>Eukaryota</taxon>
        <taxon>Metazoa</taxon>
        <taxon>Spiralia</taxon>
        <taxon>Lophotrochozoa</taxon>
        <taxon>Mollusca</taxon>
        <taxon>Bivalvia</taxon>
        <taxon>Autobranchia</taxon>
        <taxon>Pteriomorphia</taxon>
        <taxon>Pectinida</taxon>
        <taxon>Pectinoidea</taxon>
        <taxon>Pectinidae</taxon>
        <taxon>Mizuhopecten</taxon>
    </lineage>
</organism>
<comment type="caution">
    <text evidence="3">The sequence shown here is derived from an EMBL/GenBank/DDBJ whole genome shotgun (WGS) entry which is preliminary data.</text>
</comment>
<evidence type="ECO:0000256" key="1">
    <source>
        <dbReference type="SAM" id="MobiDB-lite"/>
    </source>
</evidence>
<keyword evidence="4" id="KW-1185">Reference proteome</keyword>
<evidence type="ECO:0000259" key="2">
    <source>
        <dbReference type="PROSITE" id="PS50208"/>
    </source>
</evidence>
<accession>A0A210QYZ6</accession>
<evidence type="ECO:0000313" key="4">
    <source>
        <dbReference type="Proteomes" id="UP000242188"/>
    </source>
</evidence>
<proteinExistence type="predicted"/>
<reference evidence="3 4" key="1">
    <citation type="journal article" date="2017" name="Nat. Ecol. Evol.">
        <title>Scallop genome provides insights into evolution of bilaterian karyotype and development.</title>
        <authorList>
            <person name="Wang S."/>
            <person name="Zhang J."/>
            <person name="Jiao W."/>
            <person name="Li J."/>
            <person name="Xun X."/>
            <person name="Sun Y."/>
            <person name="Guo X."/>
            <person name="Huan P."/>
            <person name="Dong B."/>
            <person name="Zhang L."/>
            <person name="Hu X."/>
            <person name="Sun X."/>
            <person name="Wang J."/>
            <person name="Zhao C."/>
            <person name="Wang Y."/>
            <person name="Wang D."/>
            <person name="Huang X."/>
            <person name="Wang R."/>
            <person name="Lv J."/>
            <person name="Li Y."/>
            <person name="Zhang Z."/>
            <person name="Liu B."/>
            <person name="Lu W."/>
            <person name="Hui Y."/>
            <person name="Liang J."/>
            <person name="Zhou Z."/>
            <person name="Hou R."/>
            <person name="Li X."/>
            <person name="Liu Y."/>
            <person name="Li H."/>
            <person name="Ning X."/>
            <person name="Lin Y."/>
            <person name="Zhao L."/>
            <person name="Xing Q."/>
            <person name="Dou J."/>
            <person name="Li Y."/>
            <person name="Mao J."/>
            <person name="Guo H."/>
            <person name="Dou H."/>
            <person name="Li T."/>
            <person name="Mu C."/>
            <person name="Jiang W."/>
            <person name="Fu Q."/>
            <person name="Fu X."/>
            <person name="Miao Y."/>
            <person name="Liu J."/>
            <person name="Yu Q."/>
            <person name="Li R."/>
            <person name="Liao H."/>
            <person name="Li X."/>
            <person name="Kong Y."/>
            <person name="Jiang Z."/>
            <person name="Chourrout D."/>
            <person name="Li R."/>
            <person name="Bao Z."/>
        </authorList>
    </citation>
    <scope>NUCLEOTIDE SEQUENCE [LARGE SCALE GENOMIC DNA]</scope>
    <source>
        <strain evidence="3 4">PY_sf001</strain>
    </source>
</reference>
<dbReference type="AlphaFoldDB" id="A0A210QYZ6"/>